<dbReference type="AlphaFoldDB" id="A0A699IJA6"/>
<organism evidence="1">
    <name type="scientific">Tanacetum cinerariifolium</name>
    <name type="common">Dalmatian daisy</name>
    <name type="synonym">Chrysanthemum cinerariifolium</name>
    <dbReference type="NCBI Taxonomy" id="118510"/>
    <lineage>
        <taxon>Eukaryota</taxon>
        <taxon>Viridiplantae</taxon>
        <taxon>Streptophyta</taxon>
        <taxon>Embryophyta</taxon>
        <taxon>Tracheophyta</taxon>
        <taxon>Spermatophyta</taxon>
        <taxon>Magnoliopsida</taxon>
        <taxon>eudicotyledons</taxon>
        <taxon>Gunneridae</taxon>
        <taxon>Pentapetalae</taxon>
        <taxon>asterids</taxon>
        <taxon>campanulids</taxon>
        <taxon>Asterales</taxon>
        <taxon>Asteraceae</taxon>
        <taxon>Asteroideae</taxon>
        <taxon>Anthemideae</taxon>
        <taxon>Anthemidinae</taxon>
        <taxon>Tanacetum</taxon>
    </lineage>
</organism>
<comment type="caution">
    <text evidence="1">The sequence shown here is derived from an EMBL/GenBank/DDBJ whole genome shotgun (WGS) entry which is preliminary data.</text>
</comment>
<dbReference type="EMBL" id="BKCJ010297966">
    <property type="protein sequence ID" value="GEZ59260.1"/>
    <property type="molecule type" value="Genomic_DNA"/>
</dbReference>
<protein>
    <submittedName>
        <fullName evidence="1">Uncharacterized protein</fullName>
    </submittedName>
</protein>
<reference evidence="1" key="1">
    <citation type="journal article" date="2019" name="Sci. Rep.">
        <title>Draft genome of Tanacetum cinerariifolium, the natural source of mosquito coil.</title>
        <authorList>
            <person name="Yamashiro T."/>
            <person name="Shiraishi A."/>
            <person name="Satake H."/>
            <person name="Nakayama K."/>
        </authorList>
    </citation>
    <scope>NUCLEOTIDE SEQUENCE</scope>
</reference>
<proteinExistence type="predicted"/>
<name>A0A699IJA6_TANCI</name>
<accession>A0A699IJA6</accession>
<sequence length="146" mass="16503">MSKVLQERGFGSFPSSTKTNLRDHVKSISTNMEADMTPIRRIKSSQYAVLNQQNSKLMSESRQATILFLIRLKDYYCDEKKRSYGPQFLKAYSYGALHINDFIPRKEKDPGSFTLPCYINNVCFDNALTNLGASVSAVSGEVKKTD</sequence>
<gene>
    <name evidence="1" type="ORF">Tci_531233</name>
</gene>
<evidence type="ECO:0000313" key="1">
    <source>
        <dbReference type="EMBL" id="GEZ59260.1"/>
    </source>
</evidence>